<gene>
    <name evidence="2" type="ORF">KK083_17335</name>
</gene>
<evidence type="ECO:0000256" key="1">
    <source>
        <dbReference type="SAM" id="Phobius"/>
    </source>
</evidence>
<proteinExistence type="predicted"/>
<keyword evidence="3" id="KW-1185">Reference proteome</keyword>
<keyword evidence="1" id="KW-1133">Transmembrane helix</keyword>
<dbReference type="EMBL" id="JAHESF010000016">
    <property type="protein sequence ID" value="MBT1698660.1"/>
    <property type="molecule type" value="Genomic_DNA"/>
</dbReference>
<accession>A0AAP2DLT1</accession>
<protein>
    <submittedName>
        <fullName evidence="2">VWA domain-containing protein</fullName>
    </submittedName>
</protein>
<feature type="transmembrane region" description="Helical" evidence="1">
    <location>
        <begin position="41"/>
        <end position="63"/>
    </location>
</feature>
<keyword evidence="1" id="KW-0472">Membrane</keyword>
<comment type="caution">
    <text evidence="2">The sequence shown here is derived from an EMBL/GenBank/DDBJ whole genome shotgun (WGS) entry which is preliminary data.</text>
</comment>
<dbReference type="AlphaFoldDB" id="A0AAP2DLT1"/>
<dbReference type="Proteomes" id="UP001319200">
    <property type="component" value="Unassembled WGS sequence"/>
</dbReference>
<keyword evidence="1" id="KW-0812">Transmembrane</keyword>
<sequence length="693" mass="78378">MKRIIFESAPEFIVLCVIAGLGYAAVQYLRTKQPWNKRINWILFGCRTVLVSFLAFLLLGPIVKQINNLFEKPIFVILQDNSASIRETTDSTARNKLAQSLTETKNILEAKGYEPVVHDLSGQDVTSFRYNATASDLNSALKRVSNRYEGKNVAGVILVSDGLYNAGLSPLYAAYNFPVHTIGVGDTSQRSDIAIKNVAYNKIAYQGNKFPLRTEVQVKNLSAQPITVSLFKRGRLIDKQTKNSTGDQLMVFDFQPQADEQGIQKYDIQVESNPNEHNTKNNRSSVFVEVVEGKKKILLVAATPHPDIKALREVIDKNSNYEFLLHIPGVSEQQASVLRPDNIDLAIFHQSPDLRSRTNNLFQSFANSRTSLFFILGQTSDLPGIAKQNMPVKFDNTPRDFDEVTPVVNPAFSNFSLSAETNSVVASYPPVSVHYGKLQMPVSATPLLYQRVGSVSTEKPLIAIDVKDSRKIAFMLGEGLWRWRLNEFDRTEGTAAFDEVFGKLIQFLSTTDDKRKFRSYPLQQEFSDTEPVVFESQVYNDIFEPVYGNTIEIDITEERGKKNQYTYVTSPGNIRYQIGGLKEGVYRYRSRTVINQKSEEVRGEFAVVERQIELQNLTADFDLLRKLSASTGGKFFKASDTENLKNYLQQTQAQSVIHSEETYDSIINLKWVFWLLLLLVSAEWGLRKYHGSY</sequence>
<dbReference type="PANTHER" id="PTHR37947">
    <property type="entry name" value="BLL2462 PROTEIN"/>
    <property type="match status" value="1"/>
</dbReference>
<dbReference type="RefSeq" id="WP_254165236.1">
    <property type="nucleotide sequence ID" value="NZ_JAHESF010000016.1"/>
</dbReference>
<name>A0AAP2DLT1_9BACT</name>
<organism evidence="2 3">
    <name type="scientific">Chryseosolibacter histidini</name>
    <dbReference type="NCBI Taxonomy" id="2782349"/>
    <lineage>
        <taxon>Bacteria</taxon>
        <taxon>Pseudomonadati</taxon>
        <taxon>Bacteroidota</taxon>
        <taxon>Cytophagia</taxon>
        <taxon>Cytophagales</taxon>
        <taxon>Chryseotaleaceae</taxon>
        <taxon>Chryseosolibacter</taxon>
    </lineage>
</organism>
<evidence type="ECO:0000313" key="3">
    <source>
        <dbReference type="Proteomes" id="UP001319200"/>
    </source>
</evidence>
<evidence type="ECO:0000313" key="2">
    <source>
        <dbReference type="EMBL" id="MBT1698660.1"/>
    </source>
</evidence>
<reference evidence="2 3" key="1">
    <citation type="submission" date="2021-05" db="EMBL/GenBank/DDBJ databases">
        <title>A Polyphasic approach of four new species of the genus Ohtaekwangia: Ohtaekwangia histidinii sp. nov., Ohtaekwangia cretensis sp. nov., Ohtaekwangia indiensis sp. nov., Ohtaekwangia reichenbachii sp. nov. from diverse environment.</title>
        <authorList>
            <person name="Octaviana S."/>
        </authorList>
    </citation>
    <scope>NUCLEOTIDE SEQUENCE [LARGE SCALE GENOMIC DNA]</scope>
    <source>
        <strain evidence="2 3">PWU4</strain>
    </source>
</reference>
<feature type="transmembrane region" description="Helical" evidence="1">
    <location>
        <begin position="12"/>
        <end position="29"/>
    </location>
</feature>
<dbReference type="PANTHER" id="PTHR37947:SF1">
    <property type="entry name" value="BLL2462 PROTEIN"/>
    <property type="match status" value="1"/>
</dbReference>